<dbReference type="EMBL" id="MU856541">
    <property type="protein sequence ID" value="KAK3896558.1"/>
    <property type="molecule type" value="Genomic_DNA"/>
</dbReference>
<reference evidence="1" key="2">
    <citation type="submission" date="2023-05" db="EMBL/GenBank/DDBJ databases">
        <authorList>
            <consortium name="Lawrence Berkeley National Laboratory"/>
            <person name="Steindorff A."/>
            <person name="Hensen N."/>
            <person name="Bonometti L."/>
            <person name="Westerberg I."/>
            <person name="Brannstrom I.O."/>
            <person name="Guillou S."/>
            <person name="Cros-Aarteil S."/>
            <person name="Calhoun S."/>
            <person name="Haridas S."/>
            <person name="Kuo A."/>
            <person name="Mondo S."/>
            <person name="Pangilinan J."/>
            <person name="Riley R."/>
            <person name="Labutti K."/>
            <person name="Andreopoulos B."/>
            <person name="Lipzen A."/>
            <person name="Chen C."/>
            <person name="Yanf M."/>
            <person name="Daum C."/>
            <person name="Ng V."/>
            <person name="Clum A."/>
            <person name="Ohm R."/>
            <person name="Martin F."/>
            <person name="Silar P."/>
            <person name="Natvig D."/>
            <person name="Lalanne C."/>
            <person name="Gautier V."/>
            <person name="Ament-Velasquez S.L."/>
            <person name="Kruys A."/>
            <person name="Hutchinson M.I."/>
            <person name="Powell A.J."/>
            <person name="Barry K."/>
            <person name="Miller A.N."/>
            <person name="Grigoriev I.V."/>
            <person name="Debuchy R."/>
            <person name="Gladieux P."/>
            <person name="Thoren M.H."/>
            <person name="Johannesson H."/>
        </authorList>
    </citation>
    <scope>NUCLEOTIDE SEQUENCE</scope>
    <source>
        <strain evidence="1">CBS 103.79</strain>
    </source>
</reference>
<evidence type="ECO:0000313" key="2">
    <source>
        <dbReference type="Proteomes" id="UP001303889"/>
    </source>
</evidence>
<protein>
    <submittedName>
        <fullName evidence="1">Uncharacterized protein</fullName>
    </submittedName>
</protein>
<gene>
    <name evidence="1" type="ORF">C8A05DRAFT_39899</name>
</gene>
<evidence type="ECO:0000313" key="1">
    <source>
        <dbReference type="EMBL" id="KAK3896558.1"/>
    </source>
</evidence>
<dbReference type="Proteomes" id="UP001303889">
    <property type="component" value="Unassembled WGS sequence"/>
</dbReference>
<name>A0AAN6MAU0_9PEZI</name>
<reference evidence="1" key="1">
    <citation type="journal article" date="2023" name="Mol. Phylogenet. Evol.">
        <title>Genome-scale phylogeny and comparative genomics of the fungal order Sordariales.</title>
        <authorList>
            <person name="Hensen N."/>
            <person name="Bonometti L."/>
            <person name="Westerberg I."/>
            <person name="Brannstrom I.O."/>
            <person name="Guillou S."/>
            <person name="Cros-Aarteil S."/>
            <person name="Calhoun S."/>
            <person name="Haridas S."/>
            <person name="Kuo A."/>
            <person name="Mondo S."/>
            <person name="Pangilinan J."/>
            <person name="Riley R."/>
            <person name="LaButti K."/>
            <person name="Andreopoulos B."/>
            <person name="Lipzen A."/>
            <person name="Chen C."/>
            <person name="Yan M."/>
            <person name="Daum C."/>
            <person name="Ng V."/>
            <person name="Clum A."/>
            <person name="Steindorff A."/>
            <person name="Ohm R.A."/>
            <person name="Martin F."/>
            <person name="Silar P."/>
            <person name="Natvig D.O."/>
            <person name="Lalanne C."/>
            <person name="Gautier V."/>
            <person name="Ament-Velasquez S.L."/>
            <person name="Kruys A."/>
            <person name="Hutchinson M.I."/>
            <person name="Powell A.J."/>
            <person name="Barry K."/>
            <person name="Miller A.N."/>
            <person name="Grigoriev I.V."/>
            <person name="Debuchy R."/>
            <person name="Gladieux P."/>
            <person name="Hiltunen Thoren M."/>
            <person name="Johannesson H."/>
        </authorList>
    </citation>
    <scope>NUCLEOTIDE SEQUENCE</scope>
    <source>
        <strain evidence="1">CBS 103.79</strain>
    </source>
</reference>
<accession>A0AAN6MAU0</accession>
<comment type="caution">
    <text evidence="1">The sequence shown here is derived from an EMBL/GenBank/DDBJ whole genome shotgun (WGS) entry which is preliminary data.</text>
</comment>
<proteinExistence type="predicted"/>
<sequence>MLQRAWDGDEGEELLRTTTGIFLPHHLSHEIAKREKDYNVRTSPLLADIVLPRFMEPDDWIRFCYGQGYGFDAPLAWENAGQINALVELANGGPEMAFYHYGSDAEYNRLLAHAPDDPRLNSLTYVVQAARWRKRYINPKLR</sequence>
<keyword evidence="2" id="KW-1185">Reference proteome</keyword>
<organism evidence="1 2">
    <name type="scientific">Staphylotrichum tortipilum</name>
    <dbReference type="NCBI Taxonomy" id="2831512"/>
    <lineage>
        <taxon>Eukaryota</taxon>
        <taxon>Fungi</taxon>
        <taxon>Dikarya</taxon>
        <taxon>Ascomycota</taxon>
        <taxon>Pezizomycotina</taxon>
        <taxon>Sordariomycetes</taxon>
        <taxon>Sordariomycetidae</taxon>
        <taxon>Sordariales</taxon>
        <taxon>Chaetomiaceae</taxon>
        <taxon>Staphylotrichum</taxon>
    </lineage>
</organism>
<dbReference type="AlphaFoldDB" id="A0AAN6MAU0"/>